<sequence length="222" mass="23848">MRTLMRGLGELAATAGLVLVLGVAYLVWGTGDHTRRQQAGLADELERRWQARHLTATPSRRGGGGNVTETAPPAPGGAFTLLRIPRLGARYRYVVVEGVSPADLRKGPGHYPGTARPGEVGNMVVSGHRTTYGAPFRRVDELVRGDEIHVGTAAGTHVYRVTGRRVVRPDAMEVILPVPGRPGRAPRRRLLTLTTCHPEFSAAYRLVVSAEHAGFRAGRGAA</sequence>
<organism evidence="4 5">
    <name type="scientific">Actinomadura namibiensis</name>
    <dbReference type="NCBI Taxonomy" id="182080"/>
    <lineage>
        <taxon>Bacteria</taxon>
        <taxon>Bacillati</taxon>
        <taxon>Actinomycetota</taxon>
        <taxon>Actinomycetes</taxon>
        <taxon>Streptosporangiales</taxon>
        <taxon>Thermomonosporaceae</taxon>
        <taxon>Actinomadura</taxon>
    </lineage>
</organism>
<feature type="active site" description="Proton donor/acceptor" evidence="2">
    <location>
        <position position="128"/>
    </location>
</feature>
<protein>
    <submittedName>
        <fullName evidence="4">Sortase A</fullName>
        <ecNumber evidence="4">3.4.22.70</ecNumber>
    </submittedName>
</protein>
<dbReference type="NCBIfam" id="TIGR01076">
    <property type="entry name" value="sortase_fam"/>
    <property type="match status" value="1"/>
</dbReference>
<evidence type="ECO:0000256" key="2">
    <source>
        <dbReference type="PIRSR" id="PIRSR605754-1"/>
    </source>
</evidence>
<accession>A0A7W3LZ51</accession>
<dbReference type="RefSeq" id="WP_182848739.1">
    <property type="nucleotide sequence ID" value="NZ_BAAALP010000054.1"/>
</dbReference>
<dbReference type="GO" id="GO:0016787">
    <property type="term" value="F:hydrolase activity"/>
    <property type="evidence" value="ECO:0007669"/>
    <property type="project" value="UniProtKB-KW"/>
</dbReference>
<dbReference type="EMBL" id="JACJIA010000018">
    <property type="protein sequence ID" value="MBA8956865.1"/>
    <property type="molecule type" value="Genomic_DNA"/>
</dbReference>
<evidence type="ECO:0000256" key="3">
    <source>
        <dbReference type="SAM" id="MobiDB-lite"/>
    </source>
</evidence>
<name>A0A7W3LZ51_ACTNM</name>
<dbReference type="SUPFAM" id="SSF63817">
    <property type="entry name" value="Sortase"/>
    <property type="match status" value="1"/>
</dbReference>
<dbReference type="InterPro" id="IPR023365">
    <property type="entry name" value="Sortase_dom-sf"/>
</dbReference>
<dbReference type="CDD" id="cd05830">
    <property type="entry name" value="Sortase_E"/>
    <property type="match status" value="1"/>
</dbReference>
<evidence type="ECO:0000313" key="4">
    <source>
        <dbReference type="EMBL" id="MBA8956865.1"/>
    </source>
</evidence>
<keyword evidence="1 4" id="KW-0378">Hydrolase</keyword>
<dbReference type="InterPro" id="IPR042003">
    <property type="entry name" value="Sortase_E"/>
</dbReference>
<dbReference type="EC" id="3.4.22.70" evidence="4"/>
<dbReference type="AlphaFoldDB" id="A0A7W3LZ51"/>
<gene>
    <name evidence="4" type="ORF">HNR61_008555</name>
</gene>
<feature type="active site" description="Acyl-thioester intermediate" evidence="2">
    <location>
        <position position="196"/>
    </location>
</feature>
<proteinExistence type="predicted"/>
<dbReference type="Pfam" id="PF04203">
    <property type="entry name" value="Sortase"/>
    <property type="match status" value="1"/>
</dbReference>
<evidence type="ECO:0000313" key="5">
    <source>
        <dbReference type="Proteomes" id="UP000572680"/>
    </source>
</evidence>
<comment type="caution">
    <text evidence="4">The sequence shown here is derived from an EMBL/GenBank/DDBJ whole genome shotgun (WGS) entry which is preliminary data.</text>
</comment>
<dbReference type="Gene3D" id="2.40.260.10">
    <property type="entry name" value="Sortase"/>
    <property type="match status" value="1"/>
</dbReference>
<evidence type="ECO:0000256" key="1">
    <source>
        <dbReference type="ARBA" id="ARBA00022801"/>
    </source>
</evidence>
<feature type="region of interest" description="Disordered" evidence="3">
    <location>
        <begin position="54"/>
        <end position="74"/>
    </location>
</feature>
<dbReference type="NCBIfam" id="NF033747">
    <property type="entry name" value="class_E_sortase"/>
    <property type="match status" value="1"/>
</dbReference>
<dbReference type="InterPro" id="IPR005754">
    <property type="entry name" value="Sortase"/>
</dbReference>
<keyword evidence="5" id="KW-1185">Reference proteome</keyword>
<dbReference type="InterPro" id="IPR053465">
    <property type="entry name" value="Sortase_Class_E"/>
</dbReference>
<reference evidence="4 5" key="1">
    <citation type="submission" date="2020-08" db="EMBL/GenBank/DDBJ databases">
        <title>Genomic Encyclopedia of Type Strains, Phase IV (KMG-IV): sequencing the most valuable type-strain genomes for metagenomic binning, comparative biology and taxonomic classification.</title>
        <authorList>
            <person name="Goeker M."/>
        </authorList>
    </citation>
    <scope>NUCLEOTIDE SEQUENCE [LARGE SCALE GENOMIC DNA]</scope>
    <source>
        <strain evidence="4 5">DSM 44197</strain>
    </source>
</reference>
<dbReference type="Proteomes" id="UP000572680">
    <property type="component" value="Unassembled WGS sequence"/>
</dbReference>